<gene>
    <name evidence="10" type="ORF">TSAR_006577</name>
</gene>
<feature type="transmembrane region" description="Helical" evidence="8">
    <location>
        <begin position="62"/>
        <end position="80"/>
    </location>
</feature>
<dbReference type="GO" id="GO:0022857">
    <property type="term" value="F:transmembrane transporter activity"/>
    <property type="evidence" value="ECO:0007669"/>
    <property type="project" value="InterPro"/>
</dbReference>
<feature type="transmembrane region" description="Helical" evidence="8">
    <location>
        <begin position="618"/>
        <end position="641"/>
    </location>
</feature>
<evidence type="ECO:0000313" key="11">
    <source>
        <dbReference type="Proteomes" id="UP000215335"/>
    </source>
</evidence>
<feature type="transmembrane region" description="Helical" evidence="8">
    <location>
        <begin position="150"/>
        <end position="168"/>
    </location>
</feature>
<organism evidence="10 11">
    <name type="scientific">Trichomalopsis sarcophagae</name>
    <dbReference type="NCBI Taxonomy" id="543379"/>
    <lineage>
        <taxon>Eukaryota</taxon>
        <taxon>Metazoa</taxon>
        <taxon>Ecdysozoa</taxon>
        <taxon>Arthropoda</taxon>
        <taxon>Hexapoda</taxon>
        <taxon>Insecta</taxon>
        <taxon>Pterygota</taxon>
        <taxon>Neoptera</taxon>
        <taxon>Endopterygota</taxon>
        <taxon>Hymenoptera</taxon>
        <taxon>Apocrita</taxon>
        <taxon>Proctotrupomorpha</taxon>
        <taxon>Chalcidoidea</taxon>
        <taxon>Pteromalidae</taxon>
        <taxon>Pteromalinae</taxon>
        <taxon>Trichomalopsis</taxon>
    </lineage>
</organism>
<reference evidence="10 11" key="1">
    <citation type="journal article" date="2017" name="Curr. Biol.">
        <title>The Evolution of Venom by Co-option of Single-Copy Genes.</title>
        <authorList>
            <person name="Martinson E.O."/>
            <person name="Mrinalini"/>
            <person name="Kelkar Y.D."/>
            <person name="Chang C.H."/>
            <person name="Werren J.H."/>
        </authorList>
    </citation>
    <scope>NUCLEOTIDE SEQUENCE [LARGE SCALE GENOMIC DNA]</scope>
    <source>
        <strain evidence="10 11">Alberta</strain>
        <tissue evidence="10">Whole body</tissue>
    </source>
</reference>
<protein>
    <recommendedName>
        <fullName evidence="9">Major facilitator superfamily (MFS) profile domain-containing protein</fullName>
    </recommendedName>
</protein>
<feature type="transmembrane region" description="Helical" evidence="8">
    <location>
        <begin position="697"/>
        <end position="719"/>
    </location>
</feature>
<comment type="caution">
    <text evidence="10">The sequence shown here is derived from an EMBL/GenBank/DDBJ whole genome shotgun (WGS) entry which is preliminary data.</text>
</comment>
<dbReference type="STRING" id="543379.A0A232FBI8"/>
<keyword evidence="11" id="KW-1185">Reference proteome</keyword>
<feature type="transmembrane region" description="Helical" evidence="8">
    <location>
        <begin position="426"/>
        <end position="447"/>
    </location>
</feature>
<dbReference type="InterPro" id="IPR005828">
    <property type="entry name" value="MFS_sugar_transport-like"/>
</dbReference>
<evidence type="ECO:0000256" key="2">
    <source>
        <dbReference type="ARBA" id="ARBA00022448"/>
    </source>
</evidence>
<accession>A0A232FBI8</accession>
<dbReference type="Pfam" id="PF00083">
    <property type="entry name" value="Sugar_tr"/>
    <property type="match status" value="2"/>
</dbReference>
<keyword evidence="5 8" id="KW-0812">Transmembrane</keyword>
<feature type="transmembrane region" description="Helical" evidence="8">
    <location>
        <begin position="832"/>
        <end position="851"/>
    </location>
</feature>
<dbReference type="InterPro" id="IPR005829">
    <property type="entry name" value="Sugar_transporter_CS"/>
</dbReference>
<feature type="transmembrane region" description="Helical" evidence="8">
    <location>
        <begin position="259"/>
        <end position="279"/>
    </location>
</feature>
<feature type="transmembrane region" description="Helical" evidence="8">
    <location>
        <begin position="391"/>
        <end position="411"/>
    </location>
</feature>
<dbReference type="OrthoDB" id="6133115at2759"/>
<proteinExistence type="predicted"/>
<dbReference type="PROSITE" id="PS00216">
    <property type="entry name" value="SUGAR_TRANSPORT_1"/>
    <property type="match status" value="1"/>
</dbReference>
<feature type="transmembrane region" description="Helical" evidence="8">
    <location>
        <begin position="459"/>
        <end position="480"/>
    </location>
</feature>
<feature type="transmembrane region" description="Helical" evidence="8">
    <location>
        <begin position="359"/>
        <end position="379"/>
    </location>
</feature>
<feature type="transmembrane region" description="Helical" evidence="8">
    <location>
        <begin position="92"/>
        <end position="109"/>
    </location>
</feature>
<keyword evidence="7 8" id="KW-0472">Membrane</keyword>
<feature type="transmembrane region" description="Helical" evidence="8">
    <location>
        <begin position="762"/>
        <end position="787"/>
    </location>
</feature>
<feature type="transmembrane region" description="Helical" evidence="8">
    <location>
        <begin position="532"/>
        <end position="551"/>
    </location>
</feature>
<feature type="transmembrane region" description="Helical" evidence="8">
    <location>
        <begin position="588"/>
        <end position="606"/>
    </location>
</feature>
<feature type="transmembrane region" description="Helical" evidence="8">
    <location>
        <begin position="500"/>
        <end position="525"/>
    </location>
</feature>
<feature type="transmembrane region" description="Helical" evidence="8">
    <location>
        <begin position="299"/>
        <end position="318"/>
    </location>
</feature>
<dbReference type="InterPro" id="IPR050549">
    <property type="entry name" value="MFS_Trehalose_Transporter"/>
</dbReference>
<dbReference type="InterPro" id="IPR020846">
    <property type="entry name" value="MFS_dom"/>
</dbReference>
<keyword evidence="4" id="KW-0762">Sugar transport</keyword>
<dbReference type="GO" id="GO:0005886">
    <property type="term" value="C:plasma membrane"/>
    <property type="evidence" value="ECO:0007669"/>
    <property type="project" value="UniProtKB-SubCell"/>
</dbReference>
<dbReference type="PANTHER" id="PTHR48021:SF46">
    <property type="entry name" value="MAJOR FACILITATOR SUPERFAMILY (MFS) PROFILE DOMAIN-CONTAINING PROTEIN"/>
    <property type="match status" value="1"/>
</dbReference>
<keyword evidence="6 8" id="KW-1133">Transmembrane helix</keyword>
<dbReference type="Gene3D" id="1.20.1250.20">
    <property type="entry name" value="MFS general substrate transporter like domains"/>
    <property type="match status" value="2"/>
</dbReference>
<evidence type="ECO:0000256" key="1">
    <source>
        <dbReference type="ARBA" id="ARBA00004651"/>
    </source>
</evidence>
<evidence type="ECO:0000256" key="4">
    <source>
        <dbReference type="ARBA" id="ARBA00022597"/>
    </source>
</evidence>
<evidence type="ECO:0000256" key="7">
    <source>
        <dbReference type="ARBA" id="ARBA00023136"/>
    </source>
</evidence>
<dbReference type="EMBL" id="NNAY01000463">
    <property type="protein sequence ID" value="OXU28191.1"/>
    <property type="molecule type" value="Genomic_DNA"/>
</dbReference>
<dbReference type="Proteomes" id="UP000215335">
    <property type="component" value="Unassembled WGS sequence"/>
</dbReference>
<comment type="subcellular location">
    <subcellularLocation>
        <location evidence="1">Cell membrane</location>
        <topology evidence="1">Multi-pass membrane protein</topology>
    </subcellularLocation>
</comment>
<evidence type="ECO:0000256" key="5">
    <source>
        <dbReference type="ARBA" id="ARBA00022692"/>
    </source>
</evidence>
<feature type="transmembrane region" description="Helical" evidence="8">
    <location>
        <begin position="115"/>
        <end position="138"/>
    </location>
</feature>
<dbReference type="PANTHER" id="PTHR48021">
    <property type="match status" value="1"/>
</dbReference>
<feature type="domain" description="Major facilitator superfamily (MFS) profile" evidence="9">
    <location>
        <begin position="457"/>
        <end position="887"/>
    </location>
</feature>
<evidence type="ECO:0000313" key="10">
    <source>
        <dbReference type="EMBL" id="OXU28191.1"/>
    </source>
</evidence>
<feature type="transmembrane region" description="Helical" evidence="8">
    <location>
        <begin position="793"/>
        <end position="811"/>
    </location>
</feature>
<evidence type="ECO:0000256" key="8">
    <source>
        <dbReference type="SAM" id="Phobius"/>
    </source>
</evidence>
<evidence type="ECO:0000259" key="9">
    <source>
        <dbReference type="PROSITE" id="PS50850"/>
    </source>
</evidence>
<dbReference type="InterPro" id="IPR036259">
    <property type="entry name" value="MFS_trans_sf"/>
</dbReference>
<keyword evidence="2" id="KW-0813">Transport</keyword>
<dbReference type="FunFam" id="1.20.1250.20:FF:000218">
    <property type="entry name" value="facilitated trehalose transporter Tret1"/>
    <property type="match status" value="2"/>
</dbReference>
<feature type="transmembrane region" description="Helical" evidence="8">
    <location>
        <begin position="325"/>
        <end position="347"/>
    </location>
</feature>
<dbReference type="PROSITE" id="PS50850">
    <property type="entry name" value="MFS"/>
    <property type="match status" value="2"/>
</dbReference>
<feature type="transmembrane region" description="Helical" evidence="8">
    <location>
        <begin position="180"/>
        <end position="196"/>
    </location>
</feature>
<sequence length="923" mass="101379">MGPEVLKKSKQASDIKSHVQWIATFGVFLLMFQVGINIGWASPNLARFASEDSPIQMTTDEISWVLACTGIGGFFGSILFSIGLEFFGGRKIVLVIFITISLSWIFLIVANSVVWIYIARILGGITCAGSYASFSIYLGEVVQSGIRGTVVAVATGGNALGILVGIVTETYITSMKVSCPIYLVFCVISILLFIWLKDSPYYCAKKGDFKSARKSIAFYFPGCDVEEELKPIQAFVEANANNTFKGKLKQLKEPVVRKSLLIIFIIFGLPHVSGQVNIMSYMEIILRNGKSDLIKPQEFVIYANIISIIATLVSIRFSDRFGRKAALIFSSIGCAIGMVCLGIHFFLLTENVDAQSLQWLPIFSIVFYLITYAVGYSPVPSTVLSELFPESIKSIAACFAALGASFFGTIVTKSFQPVVDTFGDAYIFWLHAALSLVTIPCALLLLPETKVNVESCKKWIPTFGAFMLLIQLGINLGWPSPNLVKLTAPNSTIPVTASEASWVISSARLGGFAGAIVALICVAFVGSKKTILLTLAIISTSWACVIIANSVDWLYTSRFLSGLTQSTTFSSFPLYLGEVSPPKIRGALMCLAMVGAPVGIFFGTIAESYLSMKISSSIYLALCWIAMIIFIWLPDSPYHLVKTGDHKRARKSINWYFSNCDVDKELDEIRNFVEANIGQSMKVQLYELNSPHIRKSLFVLLTLYILSELCGAVNLLAYMETILIHAKCNFVSPKVFVIFASSSGIFTIGLTMKLIDKCGRRFLMMISSIGTSLGMVGLATHFCLLNANVDPVVIQWLPFISIMLFLMTFAVGYSCIPHTVLSELFPDNAKNVAAFLATLTSSIFGFVITKAYQPMVDFMGEAFVFWIHAGFSIMAVPCIVFLMPETKGKTLLEIQNLLVKKKDALSVETNIPYLNKVEMITEL</sequence>
<keyword evidence="3" id="KW-1003">Cell membrane</keyword>
<evidence type="ECO:0000256" key="3">
    <source>
        <dbReference type="ARBA" id="ARBA00022475"/>
    </source>
</evidence>
<feature type="transmembrane region" description="Helical" evidence="8">
    <location>
        <begin position="863"/>
        <end position="883"/>
    </location>
</feature>
<dbReference type="AlphaFoldDB" id="A0A232FBI8"/>
<feature type="transmembrane region" description="Helical" evidence="8">
    <location>
        <begin position="21"/>
        <end position="42"/>
    </location>
</feature>
<dbReference type="SUPFAM" id="SSF103473">
    <property type="entry name" value="MFS general substrate transporter"/>
    <property type="match status" value="2"/>
</dbReference>
<name>A0A232FBI8_9HYME</name>
<evidence type="ECO:0000256" key="6">
    <source>
        <dbReference type="ARBA" id="ARBA00022989"/>
    </source>
</evidence>
<feature type="transmembrane region" description="Helical" evidence="8">
    <location>
        <begin position="731"/>
        <end position="750"/>
    </location>
</feature>
<feature type="domain" description="Major facilitator superfamily (MFS) profile" evidence="9">
    <location>
        <begin position="19"/>
        <end position="450"/>
    </location>
</feature>